<organism evidence="1 2">
    <name type="scientific">Choanephora cucurbitarum</name>
    <dbReference type="NCBI Taxonomy" id="101091"/>
    <lineage>
        <taxon>Eukaryota</taxon>
        <taxon>Fungi</taxon>
        <taxon>Fungi incertae sedis</taxon>
        <taxon>Mucoromycota</taxon>
        <taxon>Mucoromycotina</taxon>
        <taxon>Mucoromycetes</taxon>
        <taxon>Mucorales</taxon>
        <taxon>Mucorineae</taxon>
        <taxon>Choanephoraceae</taxon>
        <taxon>Choanephoroideae</taxon>
        <taxon>Choanephora</taxon>
    </lineage>
</organism>
<evidence type="ECO:0000313" key="1">
    <source>
        <dbReference type="EMBL" id="OBZ80694.1"/>
    </source>
</evidence>
<sequence length="205" mass="24319">MKFSMNFTESLVNSCIKTEENVVILKQGIAGLRQQMASFCEVVDRCNNILRQYSAPADTNLFHDDQDIVEESQVSILDIIHEPRTSQLKGDADVYAVRVKYFLQHWLSIPFLLTLDETPQERLKKEKTFEYYKGILYNHANSACNHMIKRCENYNVNWQEWTYKNIPVERKLRAYRQLRKFAGISDIPTYRCDSYWLEKKLIEKF</sequence>
<dbReference type="EMBL" id="LUGH01001835">
    <property type="protein sequence ID" value="OBZ80694.1"/>
    <property type="molecule type" value="Genomic_DNA"/>
</dbReference>
<feature type="non-terminal residue" evidence="1">
    <location>
        <position position="205"/>
    </location>
</feature>
<dbReference type="InParanoid" id="A0A1C7N004"/>
<name>A0A1C7N004_9FUNG</name>
<dbReference type="Proteomes" id="UP000093000">
    <property type="component" value="Unassembled WGS sequence"/>
</dbReference>
<gene>
    <name evidence="1" type="ORF">A0J61_11257</name>
</gene>
<evidence type="ECO:0000313" key="2">
    <source>
        <dbReference type="Proteomes" id="UP000093000"/>
    </source>
</evidence>
<dbReference type="AlphaFoldDB" id="A0A1C7N004"/>
<keyword evidence="2" id="KW-1185">Reference proteome</keyword>
<protein>
    <submittedName>
        <fullName evidence="1">Uncharacterized protein</fullName>
    </submittedName>
</protein>
<reference evidence="1 2" key="1">
    <citation type="submission" date="2016-03" db="EMBL/GenBank/DDBJ databases">
        <title>Choanephora cucurbitarum.</title>
        <authorList>
            <person name="Min B."/>
            <person name="Park H."/>
            <person name="Park J.-H."/>
            <person name="Shin H.-D."/>
            <person name="Choi I.-G."/>
        </authorList>
    </citation>
    <scope>NUCLEOTIDE SEQUENCE [LARGE SCALE GENOMIC DNA]</scope>
    <source>
        <strain evidence="1 2">KUS-F28377</strain>
    </source>
</reference>
<proteinExistence type="predicted"/>
<comment type="caution">
    <text evidence="1">The sequence shown here is derived from an EMBL/GenBank/DDBJ whole genome shotgun (WGS) entry which is preliminary data.</text>
</comment>
<accession>A0A1C7N004</accession>